<name>A0A1E2VF93_9GAMM</name>
<keyword evidence="1" id="KW-1133">Transmembrane helix</keyword>
<dbReference type="InterPro" id="IPR021306">
    <property type="entry name" value="DUF2878"/>
</dbReference>
<keyword evidence="1" id="KW-0472">Membrane</keyword>
<reference evidence="2 3" key="1">
    <citation type="submission" date="2016-08" db="EMBL/GenBank/DDBJ databases">
        <authorList>
            <person name="Seilhamer J.J."/>
        </authorList>
    </citation>
    <scope>NUCLEOTIDE SEQUENCE [LARGE SCALE GENOMIC DNA]</scope>
    <source>
        <strain evidence="2 3">PH27A</strain>
    </source>
</reference>
<comment type="caution">
    <text evidence="2">The sequence shown here is derived from an EMBL/GenBank/DDBJ whole genome shotgun (WGS) entry which is preliminary data.</text>
</comment>
<proteinExistence type="predicted"/>
<evidence type="ECO:0000256" key="1">
    <source>
        <dbReference type="SAM" id="Phobius"/>
    </source>
</evidence>
<protein>
    <recommendedName>
        <fullName evidence="4">DUF2878 domain-containing protein</fullName>
    </recommendedName>
</protein>
<dbReference type="EMBL" id="MDTQ01000001">
    <property type="protein sequence ID" value="ODC05496.1"/>
    <property type="molecule type" value="Genomic_DNA"/>
</dbReference>
<dbReference type="AlphaFoldDB" id="A0A1E2VF93"/>
<dbReference type="Pfam" id="PF11086">
    <property type="entry name" value="DUF2878"/>
    <property type="match status" value="1"/>
</dbReference>
<dbReference type="Proteomes" id="UP000094291">
    <property type="component" value="Unassembled WGS sequence"/>
</dbReference>
<organism evidence="2 3">
    <name type="scientific">Terasakiispira papahanaumokuakeensis</name>
    <dbReference type="NCBI Taxonomy" id="197479"/>
    <lineage>
        <taxon>Bacteria</taxon>
        <taxon>Pseudomonadati</taxon>
        <taxon>Pseudomonadota</taxon>
        <taxon>Gammaproteobacteria</taxon>
        <taxon>Oceanospirillales</taxon>
        <taxon>Terasakiispira</taxon>
    </lineage>
</organism>
<sequence length="163" mass="17400">MLFQLGWWTCVLMGQGPGLLLALALVGVHLALWGSVAETRLLFKVALLGSLIDTGLMHLGVITFPDWEAAWIPPWLMLLWLLFATTLRHALDWLAPHPALAAGLGALGGASSYWAGGTLGAAALPLGAVWSILIFGFIWALLTPALLRYAHSGQQTPSAESNH</sequence>
<feature type="transmembrane region" description="Helical" evidence="1">
    <location>
        <begin position="99"/>
        <end position="116"/>
    </location>
</feature>
<feature type="transmembrane region" description="Helical" evidence="1">
    <location>
        <begin position="122"/>
        <end position="142"/>
    </location>
</feature>
<evidence type="ECO:0000313" key="2">
    <source>
        <dbReference type="EMBL" id="ODC05496.1"/>
    </source>
</evidence>
<keyword evidence="1" id="KW-0812">Transmembrane</keyword>
<evidence type="ECO:0000313" key="3">
    <source>
        <dbReference type="Proteomes" id="UP000094291"/>
    </source>
</evidence>
<evidence type="ECO:0008006" key="4">
    <source>
        <dbReference type="Google" id="ProtNLM"/>
    </source>
</evidence>
<accession>A0A1E2VF93</accession>
<feature type="transmembrane region" description="Helical" evidence="1">
    <location>
        <begin position="45"/>
        <end position="64"/>
    </location>
</feature>
<dbReference type="STRING" id="197479.BFW38_14690"/>
<feature type="transmembrane region" description="Helical" evidence="1">
    <location>
        <begin position="70"/>
        <end position="87"/>
    </location>
</feature>
<feature type="transmembrane region" description="Helical" evidence="1">
    <location>
        <begin position="6"/>
        <end position="33"/>
    </location>
</feature>
<gene>
    <name evidence="2" type="ORF">BFW38_14690</name>
</gene>
<keyword evidence="3" id="KW-1185">Reference proteome</keyword>